<accession>S7NBC3</accession>
<evidence type="ECO:0000313" key="1">
    <source>
        <dbReference type="EMBL" id="EPQ13680.1"/>
    </source>
</evidence>
<dbReference type="EMBL" id="KE163753">
    <property type="protein sequence ID" value="EPQ13680.1"/>
    <property type="molecule type" value="Genomic_DNA"/>
</dbReference>
<dbReference type="AlphaFoldDB" id="S7NBC3"/>
<protein>
    <submittedName>
        <fullName evidence="1">Uncharacterized protein</fullName>
    </submittedName>
</protein>
<name>S7NBC3_MYOBR</name>
<evidence type="ECO:0000313" key="2">
    <source>
        <dbReference type="Proteomes" id="UP000052978"/>
    </source>
</evidence>
<keyword evidence="2" id="KW-1185">Reference proteome</keyword>
<reference evidence="1 2" key="1">
    <citation type="journal article" date="2013" name="Nat. Commun.">
        <title>Genome analysis reveals insights into physiology and longevity of the Brandt's bat Myotis brandtii.</title>
        <authorList>
            <person name="Seim I."/>
            <person name="Fang X."/>
            <person name="Xiong Z."/>
            <person name="Lobanov A.V."/>
            <person name="Huang Z."/>
            <person name="Ma S."/>
            <person name="Feng Y."/>
            <person name="Turanov A.A."/>
            <person name="Zhu Y."/>
            <person name="Lenz T.L."/>
            <person name="Gerashchenko M.V."/>
            <person name="Fan D."/>
            <person name="Hee Yim S."/>
            <person name="Yao X."/>
            <person name="Jordan D."/>
            <person name="Xiong Y."/>
            <person name="Ma Y."/>
            <person name="Lyapunov A.N."/>
            <person name="Chen G."/>
            <person name="Kulakova O.I."/>
            <person name="Sun Y."/>
            <person name="Lee S.G."/>
            <person name="Bronson R.T."/>
            <person name="Moskalev A.A."/>
            <person name="Sunyaev S.R."/>
            <person name="Zhang G."/>
            <person name="Krogh A."/>
            <person name="Wang J."/>
            <person name="Gladyshev V.N."/>
        </authorList>
    </citation>
    <scope>NUCLEOTIDE SEQUENCE [LARGE SCALE GENOMIC DNA]</scope>
</reference>
<sequence length="69" mass="7776">MKDAGRSPLLEQNAVDDCAFSLVLSHLDFQLDVAVIQSEIQLFTHGDHNGELAKHQRPIHCSQMIYETI</sequence>
<proteinExistence type="predicted"/>
<gene>
    <name evidence="1" type="ORF">D623_10012103</name>
</gene>
<dbReference type="Proteomes" id="UP000052978">
    <property type="component" value="Unassembled WGS sequence"/>
</dbReference>
<organism evidence="1 2">
    <name type="scientific">Myotis brandtii</name>
    <name type="common">Brandt's bat</name>
    <dbReference type="NCBI Taxonomy" id="109478"/>
    <lineage>
        <taxon>Eukaryota</taxon>
        <taxon>Metazoa</taxon>
        <taxon>Chordata</taxon>
        <taxon>Craniata</taxon>
        <taxon>Vertebrata</taxon>
        <taxon>Euteleostomi</taxon>
        <taxon>Mammalia</taxon>
        <taxon>Eutheria</taxon>
        <taxon>Laurasiatheria</taxon>
        <taxon>Chiroptera</taxon>
        <taxon>Yangochiroptera</taxon>
        <taxon>Vespertilionidae</taxon>
        <taxon>Myotis</taxon>
    </lineage>
</organism>